<reference evidence="3" key="1">
    <citation type="submission" date="2011-08" db="EMBL/GenBank/DDBJ databases">
        <title>The draft genome of Latimeria chalumnae.</title>
        <authorList>
            <person name="Di Palma F."/>
            <person name="Alfoldi J."/>
            <person name="Johnson J."/>
            <person name="Berlin A."/>
            <person name="Gnerre S."/>
            <person name="Jaffe D."/>
            <person name="MacCallum I."/>
            <person name="Young S."/>
            <person name="Walker B.J."/>
            <person name="Lander E."/>
            <person name="Lindblad-Toh K."/>
        </authorList>
    </citation>
    <scope>NUCLEOTIDE SEQUENCE [LARGE SCALE GENOMIC DNA]</scope>
    <source>
        <strain evidence="3">Wild caught</strain>
    </source>
</reference>
<dbReference type="PANTHER" id="PTHR46888:SF15">
    <property type="entry name" value="ZINC FINGER AND SCAN DOMAIN-CONTAINING PROTEIN 12-LIKE"/>
    <property type="match status" value="1"/>
</dbReference>
<accession>H3ADP8</accession>
<dbReference type="PANTHER" id="PTHR46888">
    <property type="entry name" value="ZINC KNUCKLE DOMAINCONTAINING PROTEIN-RELATED"/>
    <property type="match status" value="1"/>
</dbReference>
<keyword evidence="3" id="KW-1185">Reference proteome</keyword>
<dbReference type="Gene3D" id="1.10.4020.10">
    <property type="entry name" value="DNA breaking-rejoining enzymes"/>
    <property type="match status" value="1"/>
</dbReference>
<dbReference type="SUPFAM" id="SSF47353">
    <property type="entry name" value="Retrovirus capsid dimerization domain-like"/>
    <property type="match status" value="1"/>
</dbReference>
<evidence type="ECO:0000259" key="1">
    <source>
        <dbReference type="PROSITE" id="PS50804"/>
    </source>
</evidence>
<evidence type="ECO:0000313" key="3">
    <source>
        <dbReference type="Proteomes" id="UP000008672"/>
    </source>
</evidence>
<dbReference type="AlphaFoldDB" id="H3ADP8"/>
<dbReference type="Pfam" id="PF02023">
    <property type="entry name" value="SCAN"/>
    <property type="match status" value="1"/>
</dbReference>
<reference evidence="2" key="2">
    <citation type="submission" date="2025-08" db="UniProtKB">
        <authorList>
            <consortium name="Ensembl"/>
        </authorList>
    </citation>
    <scope>IDENTIFICATION</scope>
</reference>
<dbReference type="InterPro" id="IPR038269">
    <property type="entry name" value="SCAN_sf"/>
</dbReference>
<organism evidence="2 3">
    <name type="scientific">Latimeria chalumnae</name>
    <name type="common">Coelacanth</name>
    <dbReference type="NCBI Taxonomy" id="7897"/>
    <lineage>
        <taxon>Eukaryota</taxon>
        <taxon>Metazoa</taxon>
        <taxon>Chordata</taxon>
        <taxon>Craniata</taxon>
        <taxon>Vertebrata</taxon>
        <taxon>Euteleostomi</taxon>
        <taxon>Coelacanthiformes</taxon>
        <taxon>Coelacanthidae</taxon>
        <taxon>Latimeria</taxon>
    </lineage>
</organism>
<dbReference type="InterPro" id="IPR003309">
    <property type="entry name" value="SCAN_dom"/>
</dbReference>
<dbReference type="SMART" id="SM00431">
    <property type="entry name" value="SCAN"/>
    <property type="match status" value="1"/>
</dbReference>
<feature type="domain" description="SCAN box" evidence="1">
    <location>
        <begin position="86"/>
        <end position="154"/>
    </location>
</feature>
<dbReference type="InParanoid" id="H3ADP8"/>
<dbReference type="GeneTree" id="ENSGT00940000159113"/>
<evidence type="ECO:0000313" key="2">
    <source>
        <dbReference type="Ensembl" id="ENSLACP00000007769.1"/>
    </source>
</evidence>
<reference evidence="2" key="3">
    <citation type="submission" date="2025-09" db="UniProtKB">
        <authorList>
            <consortium name="Ensembl"/>
        </authorList>
    </citation>
    <scope>IDENTIFICATION</scope>
</reference>
<dbReference type="PROSITE" id="PS50804">
    <property type="entry name" value="SCAN_BOX"/>
    <property type="match status" value="1"/>
</dbReference>
<protein>
    <recommendedName>
        <fullName evidence="1">SCAN box domain-containing protein</fullName>
    </recommendedName>
</protein>
<dbReference type="Ensembl" id="ENSLACT00000007835.1">
    <property type="protein sequence ID" value="ENSLACP00000007769.1"/>
    <property type="gene ID" value="ENSLACG00000006882.1"/>
</dbReference>
<dbReference type="HOGENOM" id="CLU_066570_0_0_1"/>
<dbReference type="EMBL" id="AFYH01203436">
    <property type="status" value="NOT_ANNOTATED_CDS"/>
    <property type="molecule type" value="Genomic_DNA"/>
</dbReference>
<dbReference type="Proteomes" id="UP000008672">
    <property type="component" value="Unassembled WGS sequence"/>
</dbReference>
<sequence>IWTSHVLQKMTPKNDVEARRYAFEREAWPRAQWASIIASFLVEDAQKAYFNLEPEATSDYTQLKAKILTRAGVTTIVRAQCLHAWRFQEGKVPRSQMFDFVHLARRWLQLDTNNPAQVIEILVMGHFLRGLPPMVRKWVGQGNLANTQELIDLVGRQLTMEELARTPFIAGVWNSEHPLSLKDGTSSGTGKTVLGKGGAKEWSDRGLKSCNELGHITVCCLNEPGPMECVNVVNSVEGTHQFMKPIKVNGKESMALTDIGSAMTLISVTLVKPSELDHTQKTGITCVHRDVDYYLTARV</sequence>
<proteinExistence type="predicted"/>
<name>H3ADP8_LATCH</name>